<sequence length="140" mass="14579">MGLSKHDADLIKGALSGLSHDYKKQGSTQLLFATASNFGNYAAELETAGSWCIPGGMTKLSEAIQSASKAEVRLNTPVAKIADSGHSVTVTTSAGETIQSRTVVVAVPLNTMRLLDISPALPEPVLAMLETGNPVRGSKL</sequence>
<reference evidence="2 3" key="1">
    <citation type="submission" date="2016-07" db="EMBL/GenBank/DDBJ databases">
        <title>Comparative genomics of the entomopathogenic fungus Beauveria bassiana.</title>
        <authorList>
            <person name="Valero Jimenez C.A."/>
            <person name="Zwaan B.J."/>
            <person name="Van Kan J.A."/>
            <person name="Takken W."/>
            <person name="Debets A.J."/>
            <person name="Schoustra S.E."/>
            <person name="Koenraadt C.J."/>
        </authorList>
    </citation>
    <scope>NUCLEOTIDE SEQUENCE [LARGE SCALE GENOMIC DNA]</scope>
    <source>
        <strain evidence="2 3">ARSEF 8028</strain>
    </source>
</reference>
<accession>A0A2S7XVK1</accession>
<dbReference type="EMBL" id="JRHA01000001">
    <property type="protein sequence ID" value="PQK07955.1"/>
    <property type="molecule type" value="Genomic_DNA"/>
</dbReference>
<dbReference type="Gene3D" id="3.50.50.60">
    <property type="entry name" value="FAD/NAD(P)-binding domain"/>
    <property type="match status" value="1"/>
</dbReference>
<proteinExistence type="predicted"/>
<gene>
    <name evidence="2" type="ORF">BB8028_0001g00360</name>
</gene>
<dbReference type="SUPFAM" id="SSF51905">
    <property type="entry name" value="FAD/NAD(P)-binding domain"/>
    <property type="match status" value="1"/>
</dbReference>
<dbReference type="Proteomes" id="UP000237441">
    <property type="component" value="Unassembled WGS sequence"/>
</dbReference>
<dbReference type="GO" id="GO:0016491">
    <property type="term" value="F:oxidoreductase activity"/>
    <property type="evidence" value="ECO:0007669"/>
    <property type="project" value="InterPro"/>
</dbReference>
<dbReference type="OrthoDB" id="7777654at2759"/>
<protein>
    <recommendedName>
        <fullName evidence="1">Amine oxidase domain-containing protein</fullName>
    </recommendedName>
</protein>
<feature type="domain" description="Amine oxidase" evidence="1">
    <location>
        <begin position="31"/>
        <end position="128"/>
    </location>
</feature>
<organism evidence="2 3">
    <name type="scientific">Beauveria bassiana</name>
    <name type="common">White muscardine disease fungus</name>
    <name type="synonym">Tritirachium shiotae</name>
    <dbReference type="NCBI Taxonomy" id="176275"/>
    <lineage>
        <taxon>Eukaryota</taxon>
        <taxon>Fungi</taxon>
        <taxon>Dikarya</taxon>
        <taxon>Ascomycota</taxon>
        <taxon>Pezizomycotina</taxon>
        <taxon>Sordariomycetes</taxon>
        <taxon>Hypocreomycetidae</taxon>
        <taxon>Hypocreales</taxon>
        <taxon>Cordycipitaceae</taxon>
        <taxon>Beauveria</taxon>
    </lineage>
</organism>
<evidence type="ECO:0000259" key="1">
    <source>
        <dbReference type="Pfam" id="PF01593"/>
    </source>
</evidence>
<evidence type="ECO:0000313" key="2">
    <source>
        <dbReference type="EMBL" id="PQK07955.1"/>
    </source>
</evidence>
<dbReference type="InterPro" id="IPR002937">
    <property type="entry name" value="Amino_oxidase"/>
</dbReference>
<comment type="caution">
    <text evidence="2">The sequence shown here is derived from an EMBL/GenBank/DDBJ whole genome shotgun (WGS) entry which is preliminary data.</text>
</comment>
<evidence type="ECO:0000313" key="3">
    <source>
        <dbReference type="Proteomes" id="UP000237441"/>
    </source>
</evidence>
<dbReference type="Pfam" id="PF01593">
    <property type="entry name" value="Amino_oxidase"/>
    <property type="match status" value="1"/>
</dbReference>
<dbReference type="AlphaFoldDB" id="A0A2S7XVK1"/>
<dbReference type="InterPro" id="IPR036188">
    <property type="entry name" value="FAD/NAD-bd_sf"/>
</dbReference>
<name>A0A2S7XVK1_BEABA</name>